<sequence length="114" mass="13323">MDFISGLPISLKKKDVIWLIVDRLAKSAYLFLFPLFMIEIHNSYPYSGISCKKLWIRGYILVPHFILIWMVNLNVLVRKQIHGVDLICETQEKVKVIRDSLKATFDRQRILCGS</sequence>
<comment type="caution">
    <text evidence="2">The sequence shown here is derived from an EMBL/GenBank/DDBJ whole genome shotgun (WGS) entry which is preliminary data.</text>
</comment>
<evidence type="ECO:0000313" key="2">
    <source>
        <dbReference type="EMBL" id="KAA3479699.1"/>
    </source>
</evidence>
<dbReference type="OrthoDB" id="441971at2759"/>
<keyword evidence="2" id="KW-0695">RNA-directed DNA polymerase</keyword>
<feature type="transmembrane region" description="Helical" evidence="1">
    <location>
        <begin position="58"/>
        <end position="77"/>
    </location>
</feature>
<keyword evidence="1" id="KW-1133">Transmembrane helix</keyword>
<keyword evidence="1" id="KW-0812">Transmembrane</keyword>
<reference evidence="3" key="1">
    <citation type="journal article" date="2019" name="Plant Biotechnol. J.">
        <title>Genome sequencing of the Australian wild diploid species Gossypium australe highlights disease resistance and delayed gland morphogenesis.</title>
        <authorList>
            <person name="Cai Y."/>
            <person name="Cai X."/>
            <person name="Wang Q."/>
            <person name="Wang P."/>
            <person name="Zhang Y."/>
            <person name="Cai C."/>
            <person name="Xu Y."/>
            <person name="Wang K."/>
            <person name="Zhou Z."/>
            <person name="Wang C."/>
            <person name="Geng S."/>
            <person name="Li B."/>
            <person name="Dong Q."/>
            <person name="Hou Y."/>
            <person name="Wang H."/>
            <person name="Ai P."/>
            <person name="Liu Z."/>
            <person name="Yi F."/>
            <person name="Sun M."/>
            <person name="An G."/>
            <person name="Cheng J."/>
            <person name="Zhang Y."/>
            <person name="Shi Q."/>
            <person name="Xie Y."/>
            <person name="Shi X."/>
            <person name="Chang Y."/>
            <person name="Huang F."/>
            <person name="Chen Y."/>
            <person name="Hong S."/>
            <person name="Mi L."/>
            <person name="Sun Q."/>
            <person name="Zhang L."/>
            <person name="Zhou B."/>
            <person name="Peng R."/>
            <person name="Zhang X."/>
            <person name="Liu F."/>
        </authorList>
    </citation>
    <scope>NUCLEOTIDE SEQUENCE [LARGE SCALE GENOMIC DNA]</scope>
    <source>
        <strain evidence="3">cv. PA1801</strain>
    </source>
</reference>
<keyword evidence="1" id="KW-0472">Membrane</keyword>
<gene>
    <name evidence="2" type="ORF">EPI10_020191</name>
</gene>
<organism evidence="2 3">
    <name type="scientific">Gossypium australe</name>
    <dbReference type="NCBI Taxonomy" id="47621"/>
    <lineage>
        <taxon>Eukaryota</taxon>
        <taxon>Viridiplantae</taxon>
        <taxon>Streptophyta</taxon>
        <taxon>Embryophyta</taxon>
        <taxon>Tracheophyta</taxon>
        <taxon>Spermatophyta</taxon>
        <taxon>Magnoliopsida</taxon>
        <taxon>eudicotyledons</taxon>
        <taxon>Gunneridae</taxon>
        <taxon>Pentapetalae</taxon>
        <taxon>rosids</taxon>
        <taxon>malvids</taxon>
        <taxon>Malvales</taxon>
        <taxon>Malvaceae</taxon>
        <taxon>Malvoideae</taxon>
        <taxon>Gossypium</taxon>
    </lineage>
</organism>
<dbReference type="Proteomes" id="UP000325315">
    <property type="component" value="Unassembled WGS sequence"/>
</dbReference>
<evidence type="ECO:0000256" key="1">
    <source>
        <dbReference type="SAM" id="Phobius"/>
    </source>
</evidence>
<accession>A0A5B6WDC7</accession>
<protein>
    <submittedName>
        <fullName evidence="2">Reverse transcriptase</fullName>
    </submittedName>
</protein>
<dbReference type="EMBL" id="SMMG02000003">
    <property type="protein sequence ID" value="KAA3479699.1"/>
    <property type="molecule type" value="Genomic_DNA"/>
</dbReference>
<name>A0A5B6WDC7_9ROSI</name>
<proteinExistence type="predicted"/>
<dbReference type="AlphaFoldDB" id="A0A5B6WDC7"/>
<dbReference type="GO" id="GO:0003964">
    <property type="term" value="F:RNA-directed DNA polymerase activity"/>
    <property type="evidence" value="ECO:0007669"/>
    <property type="project" value="UniProtKB-KW"/>
</dbReference>
<keyword evidence="3" id="KW-1185">Reference proteome</keyword>
<keyword evidence="2" id="KW-0808">Transferase</keyword>
<keyword evidence="2" id="KW-0548">Nucleotidyltransferase</keyword>
<evidence type="ECO:0000313" key="3">
    <source>
        <dbReference type="Proteomes" id="UP000325315"/>
    </source>
</evidence>